<dbReference type="InterPro" id="IPR000700">
    <property type="entry name" value="PAS-assoc_C"/>
</dbReference>
<evidence type="ECO:0000259" key="2">
    <source>
        <dbReference type="PROSITE" id="PS50113"/>
    </source>
</evidence>
<dbReference type="SUPFAM" id="SSF55073">
    <property type="entry name" value="Nucleotide cyclase"/>
    <property type="match status" value="1"/>
</dbReference>
<dbReference type="InterPro" id="IPR013656">
    <property type="entry name" value="PAS_4"/>
</dbReference>
<comment type="caution">
    <text evidence="4">The sequence shown here is derived from an EMBL/GenBank/DDBJ whole genome shotgun (WGS) entry which is preliminary data.</text>
</comment>
<dbReference type="InterPro" id="IPR035965">
    <property type="entry name" value="PAS-like_dom_sf"/>
</dbReference>
<dbReference type="InterPro" id="IPR001610">
    <property type="entry name" value="PAC"/>
</dbReference>
<dbReference type="InterPro" id="IPR000160">
    <property type="entry name" value="GGDEF_dom"/>
</dbReference>
<dbReference type="Pfam" id="PF00989">
    <property type="entry name" value="PAS"/>
    <property type="match status" value="1"/>
</dbReference>
<dbReference type="CDD" id="cd01949">
    <property type="entry name" value="GGDEF"/>
    <property type="match status" value="1"/>
</dbReference>
<proteinExistence type="predicted"/>
<organism evidence="4 5">
    <name type="scientific">Pseudaeromonas sharmana</name>
    <dbReference type="NCBI Taxonomy" id="328412"/>
    <lineage>
        <taxon>Bacteria</taxon>
        <taxon>Pseudomonadati</taxon>
        <taxon>Pseudomonadota</taxon>
        <taxon>Gammaproteobacteria</taxon>
        <taxon>Aeromonadales</taxon>
        <taxon>Aeromonadaceae</taxon>
        <taxon>Pseudaeromonas</taxon>
    </lineage>
</organism>
<protein>
    <submittedName>
        <fullName evidence="4">PAS domain S-box protein</fullName>
    </submittedName>
</protein>
<accession>A0ABV8CR05</accession>
<feature type="domain" description="PAS" evidence="1">
    <location>
        <begin position="177"/>
        <end position="247"/>
    </location>
</feature>
<feature type="domain" description="PAC" evidence="2">
    <location>
        <begin position="251"/>
        <end position="303"/>
    </location>
</feature>
<dbReference type="InterPro" id="IPR000014">
    <property type="entry name" value="PAS"/>
</dbReference>
<dbReference type="SUPFAM" id="SSF55781">
    <property type="entry name" value="GAF domain-like"/>
    <property type="match status" value="1"/>
</dbReference>
<dbReference type="Pfam" id="PF00990">
    <property type="entry name" value="GGDEF"/>
    <property type="match status" value="1"/>
</dbReference>
<dbReference type="Pfam" id="PF08448">
    <property type="entry name" value="PAS_4"/>
    <property type="match status" value="1"/>
</dbReference>
<feature type="domain" description="PAS" evidence="1">
    <location>
        <begin position="343"/>
        <end position="417"/>
    </location>
</feature>
<dbReference type="Pfam" id="PF13426">
    <property type="entry name" value="PAS_9"/>
    <property type="match status" value="1"/>
</dbReference>
<gene>
    <name evidence="4" type="ORF">ACFOSS_12120</name>
</gene>
<dbReference type="RefSeq" id="WP_377152846.1">
    <property type="nucleotide sequence ID" value="NZ_JBHSAF010000014.1"/>
</dbReference>
<reference evidence="5" key="1">
    <citation type="journal article" date="2019" name="Int. J. Syst. Evol. Microbiol.">
        <title>The Global Catalogue of Microorganisms (GCM) 10K type strain sequencing project: providing services to taxonomists for standard genome sequencing and annotation.</title>
        <authorList>
            <consortium name="The Broad Institute Genomics Platform"/>
            <consortium name="The Broad Institute Genome Sequencing Center for Infectious Disease"/>
            <person name="Wu L."/>
            <person name="Ma J."/>
        </authorList>
    </citation>
    <scope>NUCLEOTIDE SEQUENCE [LARGE SCALE GENOMIC DNA]</scope>
    <source>
        <strain evidence="5">CCUG 54939</strain>
    </source>
</reference>
<dbReference type="NCBIfam" id="TIGR00254">
    <property type="entry name" value="GGDEF"/>
    <property type="match status" value="1"/>
</dbReference>
<keyword evidence="5" id="KW-1185">Reference proteome</keyword>
<dbReference type="InterPro" id="IPR029787">
    <property type="entry name" value="Nucleotide_cyclase"/>
</dbReference>
<evidence type="ECO:0000259" key="3">
    <source>
        <dbReference type="PROSITE" id="PS50887"/>
    </source>
</evidence>
<name>A0ABV8CR05_9GAMM</name>
<dbReference type="InterPro" id="IPR052155">
    <property type="entry name" value="Biofilm_reg_signaling"/>
</dbReference>
<evidence type="ECO:0000259" key="1">
    <source>
        <dbReference type="PROSITE" id="PS50112"/>
    </source>
</evidence>
<dbReference type="Pfam" id="PF01590">
    <property type="entry name" value="GAF"/>
    <property type="match status" value="1"/>
</dbReference>
<evidence type="ECO:0000313" key="4">
    <source>
        <dbReference type="EMBL" id="MFC3914211.1"/>
    </source>
</evidence>
<dbReference type="PROSITE" id="PS50112">
    <property type="entry name" value="PAS"/>
    <property type="match status" value="2"/>
</dbReference>
<dbReference type="CDD" id="cd00130">
    <property type="entry name" value="PAS"/>
    <property type="match status" value="2"/>
</dbReference>
<dbReference type="Gene3D" id="3.30.450.20">
    <property type="entry name" value="PAS domain"/>
    <property type="match status" value="3"/>
</dbReference>
<dbReference type="SMART" id="SM00091">
    <property type="entry name" value="PAS"/>
    <property type="match status" value="3"/>
</dbReference>
<dbReference type="EMBL" id="JBHSAF010000014">
    <property type="protein sequence ID" value="MFC3914211.1"/>
    <property type="molecule type" value="Genomic_DNA"/>
</dbReference>
<dbReference type="Gene3D" id="3.30.450.40">
    <property type="match status" value="1"/>
</dbReference>
<dbReference type="InterPro" id="IPR043128">
    <property type="entry name" value="Rev_trsase/Diguanyl_cyclase"/>
</dbReference>
<dbReference type="PANTHER" id="PTHR44757:SF2">
    <property type="entry name" value="BIOFILM ARCHITECTURE MAINTENANCE PROTEIN MBAA"/>
    <property type="match status" value="1"/>
</dbReference>
<dbReference type="NCBIfam" id="TIGR00229">
    <property type="entry name" value="sensory_box"/>
    <property type="match status" value="3"/>
</dbReference>
<dbReference type="Proteomes" id="UP001595692">
    <property type="component" value="Unassembled WGS sequence"/>
</dbReference>
<sequence length="754" mass="84930">MLEPANPPDEIERLSVLKGIKLLDTPPAEQLDRITRLTAQALQVPIVLVSLLDSDRQWFKSRFGLETQQTARNISFCGHAILQREIFEVADARRDPRFADNPLVTGDPGIVFYAGHVLCSLEGLALGVLCVIDHQPRSLNSDERSQLHDYARLVEEFLHDLQRQQQMQLMTMDLQLSDALFEQTFRHAAVGMAHVALDGRWLRVNQALCRMTGYSEAQLLTRNFQSVTHADDLEKDQMLIGALLSGELNTYSLEKRYLAADGRPFWISLSVTLLRNADGSPRHFISVVVDIDERKQAELALRQLQQQLEMRVEERTRELAVAVEQLNREIDQRIAAQSRVNAEKERFQSTLENSLDAFIELDEMGRITGWNRAAGKLFGWSAKDCIGQPLRVLLSPAAVSEGEDVRDVLLDAALLHQTRRTEAWARHQDGRLFPVEVTVADHRLDGSRYCIAFLHDISVRQQNEARIRDSEARLRAITNNMPALISQLDRDERHLFANRAYRDWLGFDELRPQDLSLQAVLGAENYAVAVPLIGRVLQGERVEWDARLQTRQGEVDVHVMLLPAQDADGFYLLAMDISELKRLQQRLEYDVTHDALTGLPNRRAFLTALEQATLRAAQGRRGMALLFLDLNGFKQINDQHGHELGDKVLQRFANEISRVVRPTDTVARLAGDEFTIILDELQMPIEDAEECCLRLQEALTQVHQIDGTPLSLSASIGVALCLAGETISAAALLARADVAMYRAKSSDCGGYAIN</sequence>
<evidence type="ECO:0000313" key="5">
    <source>
        <dbReference type="Proteomes" id="UP001595692"/>
    </source>
</evidence>
<dbReference type="PROSITE" id="PS50113">
    <property type="entry name" value="PAC"/>
    <property type="match status" value="1"/>
</dbReference>
<dbReference type="Gene3D" id="3.30.70.270">
    <property type="match status" value="1"/>
</dbReference>
<dbReference type="InterPro" id="IPR013767">
    <property type="entry name" value="PAS_fold"/>
</dbReference>
<dbReference type="InterPro" id="IPR003018">
    <property type="entry name" value="GAF"/>
</dbReference>
<feature type="domain" description="GGDEF" evidence="3">
    <location>
        <begin position="621"/>
        <end position="754"/>
    </location>
</feature>
<dbReference type="PROSITE" id="PS50887">
    <property type="entry name" value="GGDEF"/>
    <property type="match status" value="1"/>
</dbReference>
<dbReference type="SUPFAM" id="SSF55785">
    <property type="entry name" value="PYP-like sensor domain (PAS domain)"/>
    <property type="match status" value="3"/>
</dbReference>
<dbReference type="PANTHER" id="PTHR44757">
    <property type="entry name" value="DIGUANYLATE CYCLASE DGCP"/>
    <property type="match status" value="1"/>
</dbReference>
<dbReference type="SMART" id="SM00086">
    <property type="entry name" value="PAC"/>
    <property type="match status" value="2"/>
</dbReference>
<dbReference type="InterPro" id="IPR029016">
    <property type="entry name" value="GAF-like_dom_sf"/>
</dbReference>
<dbReference type="SMART" id="SM00267">
    <property type="entry name" value="GGDEF"/>
    <property type="match status" value="1"/>
</dbReference>